<evidence type="ECO:0000256" key="2">
    <source>
        <dbReference type="SAM" id="Phobius"/>
    </source>
</evidence>
<dbReference type="AlphaFoldDB" id="S9UYB8"/>
<keyword evidence="2" id="KW-0472">Membrane</keyword>
<reference evidence="3 4" key="1">
    <citation type="journal article" date="2013" name="PLoS ONE">
        <title>Predicting the Proteins of Angomonas deanei, Strigomonas culicis and Their Respective Endosymbionts Reveals New Aspects of the Trypanosomatidae Family.</title>
        <authorList>
            <person name="Motta M.C."/>
            <person name="Martins A.C."/>
            <person name="de Souza S.S."/>
            <person name="Catta-Preta C.M."/>
            <person name="Silva R."/>
            <person name="Klein C.C."/>
            <person name="de Almeida L.G."/>
            <person name="de Lima Cunha O."/>
            <person name="Ciapina L.P."/>
            <person name="Brocchi M."/>
            <person name="Colabardini A.C."/>
            <person name="de Araujo Lima B."/>
            <person name="Machado C.R."/>
            <person name="de Almeida Soares C.M."/>
            <person name="Probst C.M."/>
            <person name="de Menezes C.B."/>
            <person name="Thompson C.E."/>
            <person name="Bartholomeu D.C."/>
            <person name="Gradia D.F."/>
            <person name="Pavoni D.P."/>
            <person name="Grisard E.C."/>
            <person name="Fantinatti-Garboggini F."/>
            <person name="Marchini F.K."/>
            <person name="Rodrigues-Luiz G.F."/>
            <person name="Wagner G."/>
            <person name="Goldman G.H."/>
            <person name="Fietto J.L."/>
            <person name="Elias M.C."/>
            <person name="Goldman M.H."/>
            <person name="Sagot M.F."/>
            <person name="Pereira M."/>
            <person name="Stoco P.H."/>
            <person name="de Mendonca-Neto R.P."/>
            <person name="Teixeira S.M."/>
            <person name="Maciel T.E."/>
            <person name="de Oliveira Mendes T.A."/>
            <person name="Urmenyi T.P."/>
            <person name="de Souza W."/>
            <person name="Schenkman S."/>
            <person name="de Vasconcelos A.T."/>
        </authorList>
    </citation>
    <scope>NUCLEOTIDE SEQUENCE [LARGE SCALE GENOMIC DNA]</scope>
</reference>
<dbReference type="Proteomes" id="UP000015354">
    <property type="component" value="Unassembled WGS sequence"/>
</dbReference>
<keyword evidence="4" id="KW-1185">Reference proteome</keyword>
<evidence type="ECO:0000256" key="1">
    <source>
        <dbReference type="SAM" id="MobiDB-lite"/>
    </source>
</evidence>
<dbReference type="EMBL" id="ATMH01012000">
    <property type="protein sequence ID" value="EPY15525.1"/>
    <property type="molecule type" value="Genomic_DNA"/>
</dbReference>
<protein>
    <submittedName>
        <fullName evidence="3">Uncharacterized protein</fullName>
    </submittedName>
</protein>
<organism evidence="3 4">
    <name type="scientific">Strigomonas culicis</name>
    <dbReference type="NCBI Taxonomy" id="28005"/>
    <lineage>
        <taxon>Eukaryota</taxon>
        <taxon>Discoba</taxon>
        <taxon>Euglenozoa</taxon>
        <taxon>Kinetoplastea</taxon>
        <taxon>Metakinetoplastina</taxon>
        <taxon>Trypanosomatida</taxon>
        <taxon>Trypanosomatidae</taxon>
        <taxon>Strigomonadinae</taxon>
        <taxon>Strigomonas</taxon>
    </lineage>
</organism>
<proteinExistence type="predicted"/>
<keyword evidence="2" id="KW-0812">Transmembrane</keyword>
<accession>S9UYB8</accession>
<feature type="transmembrane region" description="Helical" evidence="2">
    <location>
        <begin position="54"/>
        <end position="79"/>
    </location>
</feature>
<name>S9UYB8_9TRYP</name>
<feature type="region of interest" description="Disordered" evidence="1">
    <location>
        <begin position="25"/>
        <end position="47"/>
    </location>
</feature>
<comment type="caution">
    <text evidence="3">The sequence shown here is derived from an EMBL/GenBank/DDBJ whole genome shotgun (WGS) entry which is preliminary data.</text>
</comment>
<sequence length="84" mass="8892">MRRTKGQKEEIKNASMSTLMVYARTETAPPHTTKRFSPESLSTSGSPGRRAVRFLCLCAFGGGASPAAGGAVTVAGSFMPHSFR</sequence>
<keyword evidence="2" id="KW-1133">Transmembrane helix</keyword>
<evidence type="ECO:0000313" key="4">
    <source>
        <dbReference type="Proteomes" id="UP000015354"/>
    </source>
</evidence>
<gene>
    <name evidence="3" type="ORF">STCU_11950</name>
</gene>
<evidence type="ECO:0000313" key="3">
    <source>
        <dbReference type="EMBL" id="EPY15525.1"/>
    </source>
</evidence>